<protein>
    <submittedName>
        <fullName evidence="2">DUF1653 domain-containing protein</fullName>
    </submittedName>
</protein>
<keyword evidence="3" id="KW-1185">Reference proteome</keyword>
<evidence type="ECO:0000313" key="2">
    <source>
        <dbReference type="EMBL" id="WMS86972.1"/>
    </source>
</evidence>
<dbReference type="KEGG" id="plei:Q9312_17295"/>
<dbReference type="EMBL" id="CP133548">
    <property type="protein sequence ID" value="WMS86972.1"/>
    <property type="molecule type" value="Genomic_DNA"/>
</dbReference>
<dbReference type="Gene3D" id="2.30.30.320">
    <property type="entry name" value="DUF1653-like domain"/>
    <property type="match status" value="1"/>
</dbReference>
<proteinExistence type="predicted"/>
<organism evidence="2 3">
    <name type="scientific">Pleionea litopenaei</name>
    <dbReference type="NCBI Taxonomy" id="3070815"/>
    <lineage>
        <taxon>Bacteria</taxon>
        <taxon>Pseudomonadati</taxon>
        <taxon>Pseudomonadota</taxon>
        <taxon>Gammaproteobacteria</taxon>
        <taxon>Oceanospirillales</taxon>
        <taxon>Pleioneaceae</taxon>
        <taxon>Pleionea</taxon>
    </lineage>
</organism>
<gene>
    <name evidence="2" type="ORF">Q9312_17295</name>
</gene>
<feature type="domain" description="DUF1653" evidence="1">
    <location>
        <begin position="5"/>
        <end position="65"/>
    </location>
</feature>
<name>A0AA51RSX0_9GAMM</name>
<dbReference type="RefSeq" id="WP_309202108.1">
    <property type="nucleotide sequence ID" value="NZ_CP133548.1"/>
</dbReference>
<dbReference type="InterPro" id="IPR037135">
    <property type="entry name" value="DUF1653-like_dom_sf"/>
</dbReference>
<dbReference type="Proteomes" id="UP001239782">
    <property type="component" value="Chromosome"/>
</dbReference>
<accession>A0AA51RSX0</accession>
<evidence type="ECO:0000313" key="3">
    <source>
        <dbReference type="Proteomes" id="UP001239782"/>
    </source>
</evidence>
<reference evidence="2 3" key="1">
    <citation type="submission" date="2023-08" db="EMBL/GenBank/DDBJ databases">
        <title>Pleionea litopenaei sp. nov., isolated from stomach of juvenile Litopenaeus vannamei.</title>
        <authorList>
            <person name="Rho A.M."/>
            <person name="Hwang C.Y."/>
        </authorList>
    </citation>
    <scope>NUCLEOTIDE SEQUENCE [LARGE SCALE GENOMIC DNA]</scope>
    <source>
        <strain evidence="2 3">HL-JVS1</strain>
    </source>
</reference>
<dbReference type="InterPro" id="IPR023387">
    <property type="entry name" value="DUF1653-like_dom"/>
</dbReference>
<dbReference type="Pfam" id="PF07866">
    <property type="entry name" value="DUF1653"/>
    <property type="match status" value="1"/>
</dbReference>
<sequence length="71" mass="8433">MVKPGIYQHFKGGRYQVLGSAVHSENDEVMVVYFPLYGDQAWFVRPLEMFLEQVEYEGKWVPRFEWVCDAE</sequence>
<evidence type="ECO:0000259" key="1">
    <source>
        <dbReference type="Pfam" id="PF07866"/>
    </source>
</evidence>
<dbReference type="AlphaFoldDB" id="A0AA51RSX0"/>